<dbReference type="HOGENOM" id="CLU_349890_0_0_1"/>
<comment type="caution">
    <text evidence="4">The sequence shown here is derived from an EMBL/GenBank/DDBJ whole genome shotgun (WGS) entry which is preliminary data.</text>
</comment>
<feature type="region of interest" description="Disordered" evidence="2">
    <location>
        <begin position="113"/>
        <end position="138"/>
    </location>
</feature>
<dbReference type="Gene3D" id="2.170.16.10">
    <property type="entry name" value="Hedgehog/Intein (Hint) domain"/>
    <property type="match status" value="2"/>
</dbReference>
<dbReference type="InterPro" id="IPR036844">
    <property type="entry name" value="Hint_dom_sf"/>
</dbReference>
<feature type="coiled-coil region" evidence="1">
    <location>
        <begin position="348"/>
        <end position="410"/>
    </location>
</feature>
<dbReference type="Pfam" id="PF01079">
    <property type="entry name" value="Hint"/>
    <property type="match status" value="1"/>
</dbReference>
<dbReference type="InterPro" id="IPR027417">
    <property type="entry name" value="P-loop_NTPase"/>
</dbReference>
<accession>A0A015IL69</accession>
<sequence length="805" mass="95170">MFIEAKRFTIEQKEMVDRIKLFLGDGSLQYMISVFSHCSRKQTEDPEYFRKFSWNPEMKAFVNSMGNRWAISPNPENYPPNNPVRKQRLGDLQNHIVSIDGKYTNELFEKVQKEQEENERKTREEEVKRQKEYDENKRREGEAIARKIYDKNRAEDERKAEERRIMEIKYIKDALLGQINILVEKVANLTKDNENLKEKVANLTKEHEKAEREKAEREKPEREKTEREKAEREKAEHEKNQSCFGLETQVELESGKIVQMSELKTGDRVLSNIRNDGKYTNELLEKVWKEQEENERKTREEELKRQKEYDENKRREGKAIARKIYDKNRAEDERKAEKRRKMEIKYIKDALLRQINILGEKVANLTKDNENLKEKVANLTKDNENLKEKVANLTKEHEKAECEKAEHKKNQSCFGLEIQVELESGKIIQMSELKTGDRVLSNIRNGIAEYSEIYLIAHIEKLEYEEKFAKVSFIRSDGSKGILFIRFYCQLRLTTTHYVFDENLSIIFAKDLRPGETKILVSDDNNKLVSVFVDDVTIEMYDKCISFYTRAGSVIADGVQTLMDLVFLPVRLWTYIIPREERLRPYVQFLETIYLLFINTMEKGKRLIENLISSVPYVQFLETIYLLFINTMEKGKRLIENLISSVPYVQFLETIYLLFINTMEKGKRLIENLISSVPYVQFLETIYLLFINTMEKGKRLIENLISSVPYVQFLETIYLLFINTMEKGKRLIENLISSVPYVQFLETIYLLFINTMEKGKRLIENLISSVPYVQFLETIYLLFINTMEKGKRLIENLISSVQNCK</sequence>
<dbReference type="GO" id="GO:0005509">
    <property type="term" value="F:calcium ion binding"/>
    <property type="evidence" value="ECO:0007669"/>
    <property type="project" value="TreeGrafter"/>
</dbReference>
<dbReference type="GO" id="GO:0005113">
    <property type="term" value="F:patched binding"/>
    <property type="evidence" value="ECO:0007669"/>
    <property type="project" value="TreeGrafter"/>
</dbReference>
<dbReference type="AlphaFoldDB" id="A0A015IL69"/>
<evidence type="ECO:0000313" key="5">
    <source>
        <dbReference type="Proteomes" id="UP000022910"/>
    </source>
</evidence>
<dbReference type="EMBL" id="JEMT01028400">
    <property type="protein sequence ID" value="EXX54900.1"/>
    <property type="molecule type" value="Genomic_DNA"/>
</dbReference>
<organism evidence="4 5">
    <name type="scientific">Rhizophagus irregularis (strain DAOM 197198w)</name>
    <name type="common">Glomus intraradices</name>
    <dbReference type="NCBI Taxonomy" id="1432141"/>
    <lineage>
        <taxon>Eukaryota</taxon>
        <taxon>Fungi</taxon>
        <taxon>Fungi incertae sedis</taxon>
        <taxon>Mucoromycota</taxon>
        <taxon>Glomeromycotina</taxon>
        <taxon>Glomeromycetes</taxon>
        <taxon>Glomerales</taxon>
        <taxon>Glomeraceae</taxon>
        <taxon>Rhizophagus</taxon>
    </lineage>
</organism>
<dbReference type="GO" id="GO:0016540">
    <property type="term" value="P:protein autoprocessing"/>
    <property type="evidence" value="ECO:0007669"/>
    <property type="project" value="InterPro"/>
</dbReference>
<dbReference type="Gene3D" id="3.40.50.300">
    <property type="entry name" value="P-loop containing nucleotide triphosphate hydrolases"/>
    <property type="match status" value="1"/>
</dbReference>
<dbReference type="GO" id="GO:0005615">
    <property type="term" value="C:extracellular space"/>
    <property type="evidence" value="ECO:0007669"/>
    <property type="project" value="TreeGrafter"/>
</dbReference>
<dbReference type="GO" id="GO:0010468">
    <property type="term" value="P:regulation of gene expression"/>
    <property type="evidence" value="ECO:0007669"/>
    <property type="project" value="TreeGrafter"/>
</dbReference>
<evidence type="ECO:0000259" key="3">
    <source>
        <dbReference type="Pfam" id="PF01079"/>
    </source>
</evidence>
<evidence type="ECO:0000256" key="2">
    <source>
        <dbReference type="SAM" id="MobiDB-lite"/>
    </source>
</evidence>
<reference evidence="4 5" key="1">
    <citation type="submission" date="2014-02" db="EMBL/GenBank/DDBJ databases">
        <title>Single nucleus genome sequencing reveals high similarity among nuclei of an endomycorrhizal fungus.</title>
        <authorList>
            <person name="Lin K."/>
            <person name="Geurts R."/>
            <person name="Zhang Z."/>
            <person name="Limpens E."/>
            <person name="Saunders D.G."/>
            <person name="Mu D."/>
            <person name="Pang E."/>
            <person name="Cao H."/>
            <person name="Cha H."/>
            <person name="Lin T."/>
            <person name="Zhou Q."/>
            <person name="Shang Y."/>
            <person name="Li Y."/>
            <person name="Ivanov S."/>
            <person name="Sharma T."/>
            <person name="Velzen R.V."/>
            <person name="Ruijter N.D."/>
            <person name="Aanen D.K."/>
            <person name="Win J."/>
            <person name="Kamoun S."/>
            <person name="Bisseling T."/>
            <person name="Huang S."/>
        </authorList>
    </citation>
    <scope>NUCLEOTIDE SEQUENCE [LARGE SCALE GENOMIC DNA]</scope>
    <source>
        <strain evidence="5">DAOM197198w</strain>
    </source>
</reference>
<keyword evidence="1" id="KW-0175">Coiled coil</keyword>
<feature type="region of interest" description="Disordered" evidence="2">
    <location>
        <begin position="200"/>
        <end position="242"/>
    </location>
</feature>
<dbReference type="GO" id="GO:0007224">
    <property type="term" value="P:smoothened signaling pathway"/>
    <property type="evidence" value="ECO:0007669"/>
    <property type="project" value="TreeGrafter"/>
</dbReference>
<feature type="region of interest" description="Disordered" evidence="2">
    <location>
        <begin position="291"/>
        <end position="315"/>
    </location>
</feature>
<proteinExistence type="predicted"/>
<dbReference type="OrthoDB" id="8954335at2759"/>
<dbReference type="STRING" id="1432141.A0A015IL69"/>
<dbReference type="PANTHER" id="PTHR11889">
    <property type="entry name" value="HEDGEHOG"/>
    <property type="match status" value="1"/>
</dbReference>
<dbReference type="InterPro" id="IPR050387">
    <property type="entry name" value="Hedgehog_Signaling"/>
</dbReference>
<name>A0A015IL69_RHIIW</name>
<dbReference type="GO" id="GO:0001708">
    <property type="term" value="P:cell fate specification"/>
    <property type="evidence" value="ECO:0007669"/>
    <property type="project" value="TreeGrafter"/>
</dbReference>
<gene>
    <name evidence="4" type="ORF">RirG_230250</name>
</gene>
<evidence type="ECO:0000256" key="1">
    <source>
        <dbReference type="SAM" id="Coils"/>
    </source>
</evidence>
<feature type="compositionally biased region" description="Basic and acidic residues" evidence="2">
    <location>
        <begin position="200"/>
        <end position="240"/>
    </location>
</feature>
<dbReference type="SUPFAM" id="SSF51294">
    <property type="entry name" value="Hedgehog/intein (Hint) domain"/>
    <property type="match status" value="1"/>
</dbReference>
<dbReference type="Proteomes" id="UP000022910">
    <property type="component" value="Unassembled WGS sequence"/>
</dbReference>
<feature type="domain" description="Hedgehog protein Hint" evidence="3">
    <location>
        <begin position="403"/>
        <end position="561"/>
    </location>
</feature>
<evidence type="ECO:0000313" key="4">
    <source>
        <dbReference type="EMBL" id="EXX54900.1"/>
    </source>
</evidence>
<dbReference type="PANTHER" id="PTHR11889:SF31">
    <property type="entry name" value="PROTEIN HEDGEHOG"/>
    <property type="match status" value="1"/>
</dbReference>
<keyword evidence="5" id="KW-1185">Reference proteome</keyword>
<dbReference type="InterPro" id="IPR001767">
    <property type="entry name" value="Hedgehog_Hint"/>
</dbReference>
<protein>
    <recommendedName>
        <fullName evidence="3">Hedgehog protein Hint domain-containing protein</fullName>
    </recommendedName>
</protein>